<feature type="transmembrane region" description="Helical" evidence="1">
    <location>
        <begin position="30"/>
        <end position="52"/>
    </location>
</feature>
<keyword evidence="1" id="KW-1133">Transmembrane helix</keyword>
<proteinExistence type="predicted"/>
<reference evidence="2 3" key="1">
    <citation type="submission" date="2016-04" db="EMBL/GenBank/DDBJ databases">
        <title>Complete genome sequence of Fictibacillus phosphorivorans G25-29, a strain toxic to nematodes.</title>
        <authorList>
            <person name="Zheng Z."/>
        </authorList>
    </citation>
    <scope>NUCLEOTIDE SEQUENCE [LARGE SCALE GENOMIC DNA]</scope>
    <source>
        <strain evidence="2 3">G25-29</strain>
    </source>
</reference>
<keyword evidence="1" id="KW-0812">Transmembrane</keyword>
<keyword evidence="3" id="KW-1185">Reference proteome</keyword>
<dbReference type="AlphaFoldDB" id="A0A168VVQ1"/>
<evidence type="ECO:0000313" key="2">
    <source>
        <dbReference type="EMBL" id="ANC76435.1"/>
    </source>
</evidence>
<gene>
    <name evidence="2" type="ORF">ABE65_006320</name>
</gene>
<organism evidence="2 3">
    <name type="scientific">Fictibacillus phosphorivorans</name>
    <dbReference type="NCBI Taxonomy" id="1221500"/>
    <lineage>
        <taxon>Bacteria</taxon>
        <taxon>Bacillati</taxon>
        <taxon>Bacillota</taxon>
        <taxon>Bacilli</taxon>
        <taxon>Bacillales</taxon>
        <taxon>Fictibacillaceae</taxon>
        <taxon>Fictibacillus</taxon>
    </lineage>
</organism>
<dbReference type="STRING" id="1221500.ABE65_006320"/>
<dbReference type="Proteomes" id="UP000076623">
    <property type="component" value="Chromosome"/>
</dbReference>
<feature type="transmembrane region" description="Helical" evidence="1">
    <location>
        <begin position="5"/>
        <end position="24"/>
    </location>
</feature>
<accession>A0A168VVQ1</accession>
<sequence length="61" mass="7057">MKYRYWGITFVIIGALIMLSSFMIDTDHVRLIRIGGGCLFFIGNLLIPDYIVNPKSYTKDR</sequence>
<evidence type="ECO:0000256" key="1">
    <source>
        <dbReference type="SAM" id="Phobius"/>
    </source>
</evidence>
<evidence type="ECO:0000313" key="3">
    <source>
        <dbReference type="Proteomes" id="UP000076623"/>
    </source>
</evidence>
<keyword evidence="1" id="KW-0472">Membrane</keyword>
<dbReference type="KEGG" id="fpn:ABE65_006320"/>
<dbReference type="RefSeq" id="WP_066392551.1">
    <property type="nucleotide sequence ID" value="NZ_CP015378.1"/>
</dbReference>
<name>A0A168VVQ1_9BACL</name>
<protein>
    <submittedName>
        <fullName evidence="2">Uncharacterized protein</fullName>
    </submittedName>
</protein>
<dbReference type="EMBL" id="CP015378">
    <property type="protein sequence ID" value="ANC76435.1"/>
    <property type="molecule type" value="Genomic_DNA"/>
</dbReference>